<dbReference type="AlphaFoldDB" id="E0QA59"/>
<reference evidence="1 2" key="1">
    <citation type="submission" date="2010-08" db="EMBL/GenBank/DDBJ databases">
        <authorList>
            <person name="Muzny D."/>
            <person name="Qin X."/>
            <person name="Deng J."/>
            <person name="Jiang H."/>
            <person name="Liu Y."/>
            <person name="Qu J."/>
            <person name="Song X.-Z."/>
            <person name="Zhang L."/>
            <person name="Thornton R."/>
            <person name="Coyle M."/>
            <person name="Francisco L."/>
            <person name="Jackson L."/>
            <person name="Javaid M."/>
            <person name="Korchina V."/>
            <person name="Kovar C."/>
            <person name="Mata R."/>
            <person name="Mathew T."/>
            <person name="Ngo R."/>
            <person name="Nguyen L."/>
            <person name="Nguyen N."/>
            <person name="Okwuonu G."/>
            <person name="Ongeri F."/>
            <person name="Pham C."/>
            <person name="Simmons D."/>
            <person name="Wilczek-Boney K."/>
            <person name="Hale W."/>
            <person name="Jakkamsetti A."/>
            <person name="Pham P."/>
            <person name="Ruth R."/>
            <person name="San Lucas F."/>
            <person name="Warren J."/>
            <person name="Zhang J."/>
            <person name="Zhao Z."/>
            <person name="Zhou C."/>
            <person name="Zhu D."/>
            <person name="Lee S."/>
            <person name="Bess C."/>
            <person name="Blankenburg K."/>
            <person name="Forbes L."/>
            <person name="Fu Q."/>
            <person name="Gubbala S."/>
            <person name="Hirani K."/>
            <person name="Jayaseelan J.C."/>
            <person name="Lara F."/>
            <person name="Munidasa M."/>
            <person name="Palculict T."/>
            <person name="Patil S."/>
            <person name="Pu L.-L."/>
            <person name="Saada N."/>
            <person name="Tang L."/>
            <person name="Weissenberger G."/>
            <person name="Zhu Y."/>
            <person name="Hemphill L."/>
            <person name="Shang Y."/>
            <person name="Youmans B."/>
            <person name="Ayvaz T."/>
            <person name="Ross M."/>
            <person name="Santibanez J."/>
            <person name="Aqrawi P."/>
            <person name="Gross S."/>
            <person name="Joshi V."/>
            <person name="Fowler G."/>
            <person name="Nazareth L."/>
            <person name="Reid J."/>
            <person name="Worley K."/>
            <person name="Petrosino J."/>
            <person name="Highlander S."/>
            <person name="Gibbs R."/>
        </authorList>
    </citation>
    <scope>NUCLEOTIDE SEQUENCE [LARGE SCALE GENOMIC DNA]</scope>
    <source>
        <strain evidence="1 2">ATCC 27679</strain>
    </source>
</reference>
<gene>
    <name evidence="1" type="ORF">HMPREF0168_2017</name>
</gene>
<proteinExistence type="predicted"/>
<evidence type="ECO:0000313" key="1">
    <source>
        <dbReference type="EMBL" id="EFM40536.1"/>
    </source>
</evidence>
<evidence type="ECO:0000313" key="2">
    <source>
        <dbReference type="Proteomes" id="UP000003323"/>
    </source>
</evidence>
<sequence length="60" mass="6934">MQTFVIITATNQYASHSTVIINLYIATIFDSTTYVENDSILWYSNRHNACRRHRSLPALT</sequence>
<accession>E0QA59</accession>
<name>E0QA59_9BIFI</name>
<protein>
    <submittedName>
        <fullName evidence="1">Uncharacterized protein</fullName>
    </submittedName>
</protein>
<comment type="caution">
    <text evidence="1">The sequence shown here is derived from an EMBL/GenBank/DDBJ whole genome shotgun (WGS) entry which is preliminary data.</text>
</comment>
<organism evidence="1 2">
    <name type="scientific">Bifidobacterium dentium ATCC 27679</name>
    <dbReference type="NCBI Taxonomy" id="871562"/>
    <lineage>
        <taxon>Bacteria</taxon>
        <taxon>Bacillati</taxon>
        <taxon>Actinomycetota</taxon>
        <taxon>Actinomycetes</taxon>
        <taxon>Bifidobacteriales</taxon>
        <taxon>Bifidobacteriaceae</taxon>
        <taxon>Bifidobacterium</taxon>
    </lineage>
</organism>
<dbReference type="Proteomes" id="UP000003323">
    <property type="component" value="Unassembled WGS sequence"/>
</dbReference>
<dbReference type="HOGENOM" id="CLU_2932033_0_0_11"/>
<dbReference type="EMBL" id="AEEQ01000013">
    <property type="protein sequence ID" value="EFM40536.1"/>
    <property type="molecule type" value="Genomic_DNA"/>
</dbReference>